<sequence>MDFDFAAYLRRLDPTYIYRVDRLSGGVVNVTVRASKDRLLAVEVADADTDTATAAIAAAASQTSLRASDSTKTILRDENTDTVTELDYRRGCFPEYRSLVLKYAPPYIAGVGESAPMSQGRQEVEAASLALFLSASSLDGSSALSPTPSRGVLRNVAEKTGVMIPQLLHHDPVEHVLILSDLGALPDLSKIFIELGGFTPDVAGAASWRPPPYAPRLGHALEPRETVMYRKIGEKLGTFFARLHSLSSVQSIVGTRRDQAYHGEGEGEGEKLRAEFPSLPEMKSAIHDHVIKPIRSQLDKFPFLLDAAEAANLFAAVEADFLRPTPPEEQRLVLGDCWTGAVLVDMRQGTCENESNVGVGVIDWEFASIDGRGVNGDVSQFLAHLELLRVAAHTHPPGRASGHLSAVNAIIEGFISRYKLAQISGSFVGDDDDDDDDDDENDVDNRVMRSAYLSHGAEMINCAFWKTWVCRDPACPSCTKTTNTTQNPSSPDPPPPQCTVITNLVRRGISFLRCAVAPDPRGGTTMLRQTVTGRGGGGDDDVKLLVPGPDAEKAQTMGLYDLFDET</sequence>
<dbReference type="InterPro" id="IPR011009">
    <property type="entry name" value="Kinase-like_dom_sf"/>
</dbReference>
<dbReference type="Gene3D" id="3.90.1200.10">
    <property type="match status" value="1"/>
</dbReference>
<keyword evidence="2" id="KW-1185">Reference proteome</keyword>
<comment type="caution">
    <text evidence="1">The sequence shown here is derived from an EMBL/GenBank/DDBJ whole genome shotgun (WGS) entry which is preliminary data.</text>
</comment>
<protein>
    <submittedName>
        <fullName evidence="1">Uncharacterized protein</fullName>
    </submittedName>
</protein>
<reference evidence="1 2" key="1">
    <citation type="submission" date="2016-03" db="EMBL/GenBank/DDBJ databases">
        <title>Draft genome sequence of the Fonsecaea monophora CBS 269.37.</title>
        <authorList>
            <person name="Bombassaro A."/>
            <person name="Vinicius W.A."/>
            <person name="De Hoog S."/>
            <person name="Sun J."/>
            <person name="Souza E.M."/>
            <person name="Raittz R.T."/>
            <person name="Costa F."/>
            <person name="Leao A.C."/>
            <person name="Tadra-Sfeir M.Z."/>
            <person name="Baura V."/>
            <person name="Balsanelli E."/>
            <person name="Pedrosa F.O."/>
            <person name="Moreno L.F."/>
            <person name="Steffens M.B."/>
            <person name="Xi L."/>
            <person name="Bocca A.L."/>
            <person name="Felipe M.S."/>
            <person name="Teixeira M."/>
            <person name="Telles Filho F.Q."/>
            <person name="Azevedo C.M."/>
            <person name="Gomes R."/>
            <person name="Vicente V.A."/>
        </authorList>
    </citation>
    <scope>NUCLEOTIDE SEQUENCE [LARGE SCALE GENOMIC DNA]</scope>
    <source>
        <strain evidence="1 2">CBS 269.37</strain>
    </source>
</reference>
<accession>A0A177EXQ3</accession>
<dbReference type="Proteomes" id="UP000077002">
    <property type="component" value="Unassembled WGS sequence"/>
</dbReference>
<organism evidence="1 2">
    <name type="scientific">Fonsecaea monophora</name>
    <dbReference type="NCBI Taxonomy" id="254056"/>
    <lineage>
        <taxon>Eukaryota</taxon>
        <taxon>Fungi</taxon>
        <taxon>Dikarya</taxon>
        <taxon>Ascomycota</taxon>
        <taxon>Pezizomycotina</taxon>
        <taxon>Eurotiomycetes</taxon>
        <taxon>Chaetothyriomycetidae</taxon>
        <taxon>Chaetothyriales</taxon>
        <taxon>Herpotrichiellaceae</taxon>
        <taxon>Fonsecaea</taxon>
    </lineage>
</organism>
<dbReference type="OrthoDB" id="25129at2759"/>
<name>A0A177EXQ3_9EURO</name>
<evidence type="ECO:0000313" key="1">
    <source>
        <dbReference type="EMBL" id="OAG35822.1"/>
    </source>
</evidence>
<proteinExistence type="predicted"/>
<gene>
    <name evidence="1" type="ORF">AYO21_09979</name>
</gene>
<dbReference type="Gene3D" id="3.30.200.20">
    <property type="entry name" value="Phosphorylase Kinase, domain 1"/>
    <property type="match status" value="1"/>
</dbReference>
<dbReference type="AlphaFoldDB" id="A0A177EXQ3"/>
<dbReference type="SUPFAM" id="SSF56112">
    <property type="entry name" value="Protein kinase-like (PK-like)"/>
    <property type="match status" value="1"/>
</dbReference>
<dbReference type="RefSeq" id="XP_022507774.1">
    <property type="nucleotide sequence ID" value="XM_022659905.1"/>
</dbReference>
<dbReference type="GeneID" id="34605106"/>
<evidence type="ECO:0000313" key="2">
    <source>
        <dbReference type="Proteomes" id="UP000077002"/>
    </source>
</evidence>
<dbReference type="EMBL" id="LVKK01000107">
    <property type="protein sequence ID" value="OAG35822.1"/>
    <property type="molecule type" value="Genomic_DNA"/>
</dbReference>